<dbReference type="PROSITE" id="PS00371">
    <property type="entry name" value="PTS_EIIA_TYPE_1_HIS"/>
    <property type="match status" value="1"/>
</dbReference>
<organism evidence="8 9">
    <name type="scientific">Ruania alkalisoli</name>
    <dbReference type="NCBI Taxonomy" id="2779775"/>
    <lineage>
        <taxon>Bacteria</taxon>
        <taxon>Bacillati</taxon>
        <taxon>Actinomycetota</taxon>
        <taxon>Actinomycetes</taxon>
        <taxon>Micrococcales</taxon>
        <taxon>Ruaniaceae</taxon>
        <taxon>Ruania</taxon>
    </lineage>
</organism>
<dbReference type="InterPro" id="IPR011055">
    <property type="entry name" value="Dup_hybrid_motif"/>
</dbReference>
<evidence type="ECO:0000256" key="4">
    <source>
        <dbReference type="ARBA" id="ARBA00022679"/>
    </source>
</evidence>
<dbReference type="AlphaFoldDB" id="A0A7M1SWN2"/>
<dbReference type="EMBL" id="CP063169">
    <property type="protein sequence ID" value="QOR71978.1"/>
    <property type="molecule type" value="Genomic_DNA"/>
</dbReference>
<dbReference type="GO" id="GO:0016301">
    <property type="term" value="F:kinase activity"/>
    <property type="evidence" value="ECO:0007669"/>
    <property type="project" value="UniProtKB-KW"/>
</dbReference>
<dbReference type="KEGG" id="halt:IM660_06950"/>
<keyword evidence="4" id="KW-0808">Transferase</keyword>
<dbReference type="RefSeq" id="WP_193498626.1">
    <property type="nucleotide sequence ID" value="NZ_CP063169.1"/>
</dbReference>
<dbReference type="GO" id="GO:0005737">
    <property type="term" value="C:cytoplasm"/>
    <property type="evidence" value="ECO:0007669"/>
    <property type="project" value="UniProtKB-SubCell"/>
</dbReference>
<keyword evidence="9" id="KW-1185">Reference proteome</keyword>
<proteinExistence type="predicted"/>
<sequence length="154" mass="15932">MTLHVLAPVSGDVMAMSQVPDPVFAQEIVGPGAAIDPLTAAGGDPVDVLAPISGRILKLHPHAFVVVAASGQGVLVHLGVDTVQLGGEGFTVHVAEGESVERRQRMVTFSPREIADGGRSPVCPVVALEAVTDTVRVSLRASVQAGEPLFEWIG</sequence>
<keyword evidence="2" id="KW-0813">Transport</keyword>
<accession>A0A7M1SWN2</accession>
<evidence type="ECO:0000313" key="8">
    <source>
        <dbReference type="EMBL" id="QOR71978.1"/>
    </source>
</evidence>
<dbReference type="PROSITE" id="PS51093">
    <property type="entry name" value="PTS_EIIA_TYPE_1"/>
    <property type="match status" value="1"/>
</dbReference>
<dbReference type="InterPro" id="IPR001127">
    <property type="entry name" value="PTS_EIIA_1_perm"/>
</dbReference>
<dbReference type="GO" id="GO:0009401">
    <property type="term" value="P:phosphoenolpyruvate-dependent sugar phosphotransferase system"/>
    <property type="evidence" value="ECO:0007669"/>
    <property type="project" value="UniProtKB-KW"/>
</dbReference>
<dbReference type="SUPFAM" id="SSF51261">
    <property type="entry name" value="Duplicated hybrid motif"/>
    <property type="match status" value="1"/>
</dbReference>
<evidence type="ECO:0000259" key="7">
    <source>
        <dbReference type="PROSITE" id="PS51093"/>
    </source>
</evidence>
<evidence type="ECO:0000313" key="9">
    <source>
        <dbReference type="Proteomes" id="UP000593758"/>
    </source>
</evidence>
<feature type="domain" description="PTS EIIA type-1" evidence="7">
    <location>
        <begin position="21"/>
        <end position="129"/>
    </location>
</feature>
<keyword evidence="6" id="KW-0418">Kinase</keyword>
<dbReference type="Gene3D" id="2.70.70.10">
    <property type="entry name" value="Glucose Permease (Domain IIA)"/>
    <property type="match status" value="1"/>
</dbReference>
<dbReference type="Proteomes" id="UP000593758">
    <property type="component" value="Chromosome"/>
</dbReference>
<evidence type="ECO:0000256" key="3">
    <source>
        <dbReference type="ARBA" id="ARBA00022597"/>
    </source>
</evidence>
<dbReference type="InterPro" id="IPR050890">
    <property type="entry name" value="PTS_EIIA_component"/>
</dbReference>
<dbReference type="PANTHER" id="PTHR45008:SF1">
    <property type="entry name" value="PTS SYSTEM GLUCOSE-SPECIFIC EIIA COMPONENT"/>
    <property type="match status" value="1"/>
</dbReference>
<gene>
    <name evidence="8" type="ORF">IM660_06950</name>
</gene>
<dbReference type="Pfam" id="PF00358">
    <property type="entry name" value="PTS_EIIA_1"/>
    <property type="match status" value="1"/>
</dbReference>
<keyword evidence="5" id="KW-0598">Phosphotransferase system</keyword>
<comment type="subcellular location">
    <subcellularLocation>
        <location evidence="1">Cytoplasm</location>
    </subcellularLocation>
</comment>
<evidence type="ECO:0000256" key="6">
    <source>
        <dbReference type="ARBA" id="ARBA00022777"/>
    </source>
</evidence>
<evidence type="ECO:0000256" key="1">
    <source>
        <dbReference type="ARBA" id="ARBA00004496"/>
    </source>
</evidence>
<keyword evidence="3 8" id="KW-0762">Sugar transport</keyword>
<evidence type="ECO:0000256" key="2">
    <source>
        <dbReference type="ARBA" id="ARBA00022448"/>
    </source>
</evidence>
<name>A0A7M1SWN2_9MICO</name>
<reference evidence="8 9" key="1">
    <citation type="submission" date="2020-10" db="EMBL/GenBank/DDBJ databases">
        <title>Haloactinobacterium sp. RN3S43, a bacterium isolated from saline soil.</title>
        <authorList>
            <person name="Sun J.-Q."/>
        </authorList>
    </citation>
    <scope>NUCLEOTIDE SEQUENCE [LARGE SCALE GENOMIC DNA]</scope>
    <source>
        <strain evidence="8 9">RN3S43</strain>
    </source>
</reference>
<dbReference type="PANTHER" id="PTHR45008">
    <property type="entry name" value="PTS SYSTEM GLUCOSE-SPECIFIC EIIA COMPONENT"/>
    <property type="match status" value="1"/>
</dbReference>
<protein>
    <submittedName>
        <fullName evidence="8">PTS glucose transporter subunit IIA</fullName>
    </submittedName>
</protein>
<evidence type="ECO:0000256" key="5">
    <source>
        <dbReference type="ARBA" id="ARBA00022683"/>
    </source>
</evidence>